<keyword evidence="2" id="KW-1185">Reference proteome</keyword>
<dbReference type="Proteomes" id="UP001549019">
    <property type="component" value="Unassembled WGS sequence"/>
</dbReference>
<evidence type="ECO:0000313" key="2">
    <source>
        <dbReference type="Proteomes" id="UP001549019"/>
    </source>
</evidence>
<protein>
    <submittedName>
        <fullName evidence="1">Uncharacterized protein</fullName>
    </submittedName>
</protein>
<evidence type="ECO:0000313" key="1">
    <source>
        <dbReference type="EMBL" id="MET3112271.1"/>
    </source>
</evidence>
<dbReference type="EMBL" id="JBDZDV010000011">
    <property type="protein sequence ID" value="MET3112271.1"/>
    <property type="molecule type" value="Genomic_DNA"/>
</dbReference>
<sequence length="36" mass="3964">MDIAPFGRGATPLLLGGYRITSDFEKTYTIMEADIV</sequence>
<name>A0ABV2ECX3_9STAP</name>
<reference evidence="1 2" key="1">
    <citation type="submission" date="2024-05" db="EMBL/GenBank/DDBJ databases">
        <title>Genomic Encyclopedia of Type Strains, Phase IV (KMG-IV): sequencing the most valuable type-strain genomes for metagenomic binning, comparative biology and taxonomic classification.</title>
        <authorList>
            <person name="Goeker M."/>
        </authorList>
    </citation>
    <scope>NUCLEOTIDE SEQUENCE [LARGE SCALE GENOMIC DNA]</scope>
    <source>
        <strain evidence="1 2">DSM 25286</strain>
    </source>
</reference>
<proteinExistence type="predicted"/>
<comment type="caution">
    <text evidence="1">The sequence shown here is derived from an EMBL/GenBank/DDBJ whole genome shotgun (WGS) entry which is preliminary data.</text>
</comment>
<accession>A0ABV2ECX3</accession>
<gene>
    <name evidence="1" type="ORF">ABHD89_002718</name>
</gene>
<organism evidence="1 2">
    <name type="scientific">Salinicoccus halitifaciens</name>
    <dbReference type="NCBI Taxonomy" id="1073415"/>
    <lineage>
        <taxon>Bacteria</taxon>
        <taxon>Bacillati</taxon>
        <taxon>Bacillota</taxon>
        <taxon>Bacilli</taxon>
        <taxon>Bacillales</taxon>
        <taxon>Staphylococcaceae</taxon>
        <taxon>Salinicoccus</taxon>
    </lineage>
</organism>